<evidence type="ECO:0000256" key="2">
    <source>
        <dbReference type="ARBA" id="ARBA00022884"/>
    </source>
</evidence>
<protein>
    <recommendedName>
        <fullName evidence="5">Pseudouridine synthase</fullName>
        <ecNumber evidence="5">5.4.99.-</ecNumber>
    </recommendedName>
</protein>
<feature type="domain" description="RNA-binding S4" evidence="6">
    <location>
        <begin position="1"/>
        <end position="61"/>
    </location>
</feature>
<proteinExistence type="inferred from homology"/>
<reference evidence="7 8" key="1">
    <citation type="journal article" date="2015" name="Genome Announc.">
        <title>Expanding the biotechnology potential of lactobacilli through comparative genomics of 213 strains and associated genera.</title>
        <authorList>
            <person name="Sun Z."/>
            <person name="Harris H.M."/>
            <person name="McCann A."/>
            <person name="Guo C."/>
            <person name="Argimon S."/>
            <person name="Zhang W."/>
            <person name="Yang X."/>
            <person name="Jeffery I.B."/>
            <person name="Cooney J.C."/>
            <person name="Kagawa T.F."/>
            <person name="Liu W."/>
            <person name="Song Y."/>
            <person name="Salvetti E."/>
            <person name="Wrobel A."/>
            <person name="Rasinkangas P."/>
            <person name="Parkhill J."/>
            <person name="Rea M.C."/>
            <person name="O'Sullivan O."/>
            <person name="Ritari J."/>
            <person name="Douillard F.P."/>
            <person name="Paul Ross R."/>
            <person name="Yang R."/>
            <person name="Briner A.E."/>
            <person name="Felis G.E."/>
            <person name="de Vos W.M."/>
            <person name="Barrangou R."/>
            <person name="Klaenhammer T.R."/>
            <person name="Caufield P.W."/>
            <person name="Cui Y."/>
            <person name="Zhang H."/>
            <person name="O'Toole P.W."/>
        </authorList>
    </citation>
    <scope>NUCLEOTIDE SEQUENCE [LARGE SCALE GENOMIC DNA]</scope>
    <source>
        <strain evidence="7 8">DSM 19519</strain>
    </source>
</reference>
<dbReference type="InterPro" id="IPR050343">
    <property type="entry name" value="RsuA_PseudoU_synthase"/>
</dbReference>
<name>A0A0R1MME9_9LACO</name>
<keyword evidence="2 4" id="KW-0694">RNA-binding</keyword>
<accession>A0A0R1MME9</accession>
<dbReference type="PANTHER" id="PTHR47683">
    <property type="entry name" value="PSEUDOURIDINE SYNTHASE FAMILY PROTEIN-RELATED"/>
    <property type="match status" value="1"/>
</dbReference>
<dbReference type="SUPFAM" id="SSF55120">
    <property type="entry name" value="Pseudouridine synthase"/>
    <property type="match status" value="1"/>
</dbReference>
<dbReference type="GO" id="GO:0003723">
    <property type="term" value="F:RNA binding"/>
    <property type="evidence" value="ECO:0007669"/>
    <property type="project" value="UniProtKB-KW"/>
</dbReference>
<evidence type="ECO:0000256" key="4">
    <source>
        <dbReference type="PROSITE-ProRule" id="PRU00182"/>
    </source>
</evidence>
<evidence type="ECO:0000313" key="8">
    <source>
        <dbReference type="Proteomes" id="UP000051448"/>
    </source>
</evidence>
<organism evidence="7 8">
    <name type="scientific">Liquorilactobacillus hordei DSM 19519</name>
    <dbReference type="NCBI Taxonomy" id="1423759"/>
    <lineage>
        <taxon>Bacteria</taxon>
        <taxon>Bacillati</taxon>
        <taxon>Bacillota</taxon>
        <taxon>Bacilli</taxon>
        <taxon>Lactobacillales</taxon>
        <taxon>Lactobacillaceae</taxon>
        <taxon>Liquorilactobacillus</taxon>
    </lineage>
</organism>
<dbReference type="Pfam" id="PF00849">
    <property type="entry name" value="PseudoU_synth_2"/>
    <property type="match status" value="1"/>
</dbReference>
<dbReference type="GO" id="GO:0120159">
    <property type="term" value="F:rRNA pseudouridine synthase activity"/>
    <property type="evidence" value="ECO:0007669"/>
    <property type="project" value="UniProtKB-ARBA"/>
</dbReference>
<comment type="similarity">
    <text evidence="1 5">Belongs to the pseudouridine synthase RsuA family.</text>
</comment>
<dbReference type="EMBL" id="AZDX01000011">
    <property type="protein sequence ID" value="KRL07044.1"/>
    <property type="molecule type" value="Genomic_DNA"/>
</dbReference>
<evidence type="ECO:0000256" key="1">
    <source>
        <dbReference type="ARBA" id="ARBA00008348"/>
    </source>
</evidence>
<dbReference type="EC" id="5.4.99.-" evidence="5"/>
<dbReference type="RefSeq" id="WP_057869413.1">
    <property type="nucleotide sequence ID" value="NZ_AZDX01000011.1"/>
</dbReference>
<keyword evidence="8" id="KW-1185">Reference proteome</keyword>
<dbReference type="PROSITE" id="PS50889">
    <property type="entry name" value="S4"/>
    <property type="match status" value="1"/>
</dbReference>
<evidence type="ECO:0000313" key="7">
    <source>
        <dbReference type="EMBL" id="KRL07044.1"/>
    </source>
</evidence>
<dbReference type="InterPro" id="IPR002942">
    <property type="entry name" value="S4_RNA-bd"/>
</dbReference>
<evidence type="ECO:0000256" key="5">
    <source>
        <dbReference type="RuleBase" id="RU003887"/>
    </source>
</evidence>
<dbReference type="SMART" id="SM00363">
    <property type="entry name" value="S4"/>
    <property type="match status" value="1"/>
</dbReference>
<dbReference type="InterPro" id="IPR006145">
    <property type="entry name" value="PsdUridine_synth_RsuA/RluA"/>
</dbReference>
<evidence type="ECO:0000256" key="3">
    <source>
        <dbReference type="ARBA" id="ARBA00023235"/>
    </source>
</evidence>
<dbReference type="PROSITE" id="PS01149">
    <property type="entry name" value="PSI_RSU"/>
    <property type="match status" value="1"/>
</dbReference>
<dbReference type="GO" id="GO:0000455">
    <property type="term" value="P:enzyme-directed rRNA pseudouridine synthesis"/>
    <property type="evidence" value="ECO:0007669"/>
    <property type="project" value="UniProtKB-ARBA"/>
</dbReference>
<dbReference type="Gene3D" id="3.30.70.1560">
    <property type="entry name" value="Alpha-L RNA-binding motif"/>
    <property type="match status" value="1"/>
</dbReference>
<dbReference type="InterPro" id="IPR018496">
    <property type="entry name" value="PsdUridine_synth_RsuA/RluB_CS"/>
</dbReference>
<dbReference type="GeneID" id="98311459"/>
<keyword evidence="3 5" id="KW-0413">Isomerase</keyword>
<gene>
    <name evidence="7" type="ORF">FC92_GL000277</name>
</gene>
<comment type="caution">
    <text evidence="7">The sequence shown here is derived from an EMBL/GenBank/DDBJ whole genome shotgun (WGS) entry which is preliminary data.</text>
</comment>
<dbReference type="Gene3D" id="3.10.290.10">
    <property type="entry name" value="RNA-binding S4 domain"/>
    <property type="match status" value="1"/>
</dbReference>
<dbReference type="FunFam" id="3.30.70.1560:FF:000001">
    <property type="entry name" value="Pseudouridine synthase"/>
    <property type="match status" value="1"/>
</dbReference>
<dbReference type="SUPFAM" id="SSF55174">
    <property type="entry name" value="Alpha-L RNA-binding motif"/>
    <property type="match status" value="1"/>
</dbReference>
<dbReference type="Gene3D" id="3.30.70.580">
    <property type="entry name" value="Pseudouridine synthase I, catalytic domain, N-terminal subdomain"/>
    <property type="match status" value="1"/>
</dbReference>
<dbReference type="AlphaFoldDB" id="A0A0R1MME9"/>
<dbReference type="PATRIC" id="fig|1423759.3.peg.287"/>
<dbReference type="GO" id="GO:0005829">
    <property type="term" value="C:cytosol"/>
    <property type="evidence" value="ECO:0007669"/>
    <property type="project" value="UniProtKB-ARBA"/>
</dbReference>
<dbReference type="Pfam" id="PF01479">
    <property type="entry name" value="S4"/>
    <property type="match status" value="1"/>
</dbReference>
<dbReference type="PANTHER" id="PTHR47683:SF4">
    <property type="entry name" value="PSEUDOURIDINE SYNTHASE"/>
    <property type="match status" value="1"/>
</dbReference>
<evidence type="ECO:0000259" key="6">
    <source>
        <dbReference type="SMART" id="SM00363"/>
    </source>
</evidence>
<dbReference type="CDD" id="cd00165">
    <property type="entry name" value="S4"/>
    <property type="match status" value="1"/>
</dbReference>
<dbReference type="InterPro" id="IPR000748">
    <property type="entry name" value="PsdUridine_synth_RsuA/RluB/E/F"/>
</dbReference>
<dbReference type="InterPro" id="IPR020103">
    <property type="entry name" value="PsdUridine_synth_cat_dom_sf"/>
</dbReference>
<dbReference type="STRING" id="1423759.FC92_GL000277"/>
<dbReference type="OrthoDB" id="9807213at2"/>
<sequence>MRLDKFVADSNGITRSQAKKLIKDGLISVNQKIIKQTKFQIDVNLDNVQVNKMSIAYQEYRYYMMNKPKDVVSATRDNSQKTVIDLVAKINQKGLFPVGRLDKDTTGLLILTNDGEFAHKLLAPKKHVSKIYRALVAGEITADTIQIFATGITLKNGETTKPALLKILTVDSEKNEAEIEITITEGKYHQIKRMFGAVSMKVLELKRIQMGNLKLDDKIKAGKYRELTLDELRCLKEAIR</sequence>
<dbReference type="CDD" id="cd02553">
    <property type="entry name" value="PseudoU_synth_RsuA"/>
    <property type="match status" value="1"/>
</dbReference>
<dbReference type="Proteomes" id="UP000051448">
    <property type="component" value="Unassembled WGS sequence"/>
</dbReference>
<dbReference type="NCBIfam" id="TIGR00093">
    <property type="entry name" value="pseudouridine synthase"/>
    <property type="match status" value="1"/>
</dbReference>
<dbReference type="InterPro" id="IPR036986">
    <property type="entry name" value="S4_RNA-bd_sf"/>
</dbReference>
<dbReference type="InterPro" id="IPR042092">
    <property type="entry name" value="PsdUridine_s_RsuA/RluB/E/F_cat"/>
</dbReference>
<dbReference type="InterPro" id="IPR020094">
    <property type="entry name" value="TruA/RsuA/RluB/E/F_N"/>
</dbReference>